<organism evidence="3 4">
    <name type="scientific">Heligmosomoides polygyrus</name>
    <name type="common">Parasitic roundworm</name>
    <dbReference type="NCBI Taxonomy" id="6339"/>
    <lineage>
        <taxon>Eukaryota</taxon>
        <taxon>Metazoa</taxon>
        <taxon>Ecdysozoa</taxon>
        <taxon>Nematoda</taxon>
        <taxon>Chromadorea</taxon>
        <taxon>Rhabditida</taxon>
        <taxon>Rhabditina</taxon>
        <taxon>Rhabditomorpha</taxon>
        <taxon>Strongyloidea</taxon>
        <taxon>Heligmosomidae</taxon>
        <taxon>Heligmosomoides</taxon>
    </lineage>
</organism>
<dbReference type="OrthoDB" id="5839896at2759"/>
<keyword evidence="1" id="KW-1133">Transmembrane helix</keyword>
<dbReference type="EMBL" id="UZAH01027880">
    <property type="protein sequence ID" value="VDO95827.1"/>
    <property type="molecule type" value="Genomic_DNA"/>
</dbReference>
<name>A0A183FXQ7_HELPZ</name>
<evidence type="ECO:0000313" key="2">
    <source>
        <dbReference type="EMBL" id="VDO95827.1"/>
    </source>
</evidence>
<reference evidence="4" key="2">
    <citation type="submission" date="2019-09" db="UniProtKB">
        <authorList>
            <consortium name="WormBaseParasite"/>
        </authorList>
    </citation>
    <scope>IDENTIFICATION</scope>
</reference>
<accession>A0A183FXQ7</accession>
<dbReference type="AlphaFoldDB" id="A0A183FXQ7"/>
<feature type="transmembrane region" description="Helical" evidence="1">
    <location>
        <begin position="6"/>
        <end position="26"/>
    </location>
</feature>
<proteinExistence type="predicted"/>
<accession>A0A3P8AG64</accession>
<keyword evidence="1" id="KW-0472">Membrane</keyword>
<reference evidence="2 3" key="1">
    <citation type="submission" date="2018-11" db="EMBL/GenBank/DDBJ databases">
        <authorList>
            <consortium name="Pathogen Informatics"/>
        </authorList>
    </citation>
    <scope>NUCLEOTIDE SEQUENCE [LARGE SCALE GENOMIC DNA]</scope>
</reference>
<sequence length="66" mass="7330">MGVQEMWPVILVAGALWLIVYCLIVAQRCSAHTKYANDASRPSQLPAKTKSLPNDSSEKALFAYYL</sequence>
<keyword evidence="3" id="KW-1185">Reference proteome</keyword>
<gene>
    <name evidence="2" type="ORF">HPBE_LOCUS13357</name>
</gene>
<evidence type="ECO:0000256" key="1">
    <source>
        <dbReference type="SAM" id="Phobius"/>
    </source>
</evidence>
<evidence type="ECO:0000313" key="4">
    <source>
        <dbReference type="WBParaSite" id="HPBE_0001335601-mRNA-1"/>
    </source>
</evidence>
<protein>
    <submittedName>
        <fullName evidence="2 4">Uncharacterized protein</fullName>
    </submittedName>
</protein>
<dbReference type="WBParaSite" id="HPBE_0001335601-mRNA-1">
    <property type="protein sequence ID" value="HPBE_0001335601-mRNA-1"/>
    <property type="gene ID" value="HPBE_0001335601"/>
</dbReference>
<keyword evidence="1" id="KW-0812">Transmembrane</keyword>
<dbReference type="Proteomes" id="UP000050761">
    <property type="component" value="Unassembled WGS sequence"/>
</dbReference>
<evidence type="ECO:0000313" key="3">
    <source>
        <dbReference type="Proteomes" id="UP000050761"/>
    </source>
</evidence>